<sequence length="39" mass="4449">MSVAKRTALITLLSEMTPILSKYKSTKYLNLFKYVVPEA</sequence>
<dbReference type="Proteomes" id="UP000649739">
    <property type="component" value="Unassembled WGS sequence"/>
</dbReference>
<proteinExistence type="predicted"/>
<comment type="caution">
    <text evidence="1">The sequence shown here is derived from an EMBL/GenBank/DDBJ whole genome shotgun (WGS) entry which is preliminary data.</text>
</comment>
<accession>A0A8J3BFW8</accession>
<keyword evidence="2" id="KW-1185">Reference proteome</keyword>
<gene>
    <name evidence="1" type="ORF">GCM10010123_46520</name>
</gene>
<name>A0A8J3BFW8_9ACTN</name>
<evidence type="ECO:0000313" key="1">
    <source>
        <dbReference type="EMBL" id="GGK11251.1"/>
    </source>
</evidence>
<dbReference type="AlphaFoldDB" id="A0A8J3BFW8"/>
<organism evidence="1 2">
    <name type="scientific">Pilimelia anulata</name>
    <dbReference type="NCBI Taxonomy" id="53371"/>
    <lineage>
        <taxon>Bacteria</taxon>
        <taxon>Bacillati</taxon>
        <taxon>Actinomycetota</taxon>
        <taxon>Actinomycetes</taxon>
        <taxon>Micromonosporales</taxon>
        <taxon>Micromonosporaceae</taxon>
        <taxon>Pilimelia</taxon>
    </lineage>
</organism>
<reference evidence="1" key="2">
    <citation type="submission" date="2020-09" db="EMBL/GenBank/DDBJ databases">
        <authorList>
            <person name="Sun Q."/>
            <person name="Ohkuma M."/>
        </authorList>
    </citation>
    <scope>NUCLEOTIDE SEQUENCE</scope>
    <source>
        <strain evidence="1">JCM 3090</strain>
    </source>
</reference>
<protein>
    <submittedName>
        <fullName evidence="1">Uncharacterized protein</fullName>
    </submittedName>
</protein>
<reference evidence="1" key="1">
    <citation type="journal article" date="2014" name="Int. J. Syst. Evol. Microbiol.">
        <title>Complete genome sequence of Corynebacterium casei LMG S-19264T (=DSM 44701T), isolated from a smear-ripened cheese.</title>
        <authorList>
            <consortium name="US DOE Joint Genome Institute (JGI-PGF)"/>
            <person name="Walter F."/>
            <person name="Albersmeier A."/>
            <person name="Kalinowski J."/>
            <person name="Ruckert C."/>
        </authorList>
    </citation>
    <scope>NUCLEOTIDE SEQUENCE</scope>
    <source>
        <strain evidence="1">JCM 3090</strain>
    </source>
</reference>
<dbReference type="EMBL" id="BMQB01000025">
    <property type="protein sequence ID" value="GGK11251.1"/>
    <property type="molecule type" value="Genomic_DNA"/>
</dbReference>
<evidence type="ECO:0000313" key="2">
    <source>
        <dbReference type="Proteomes" id="UP000649739"/>
    </source>
</evidence>